<dbReference type="Pfam" id="PF05137">
    <property type="entry name" value="PilN"/>
    <property type="match status" value="1"/>
</dbReference>
<protein>
    <recommendedName>
        <fullName evidence="4">PilN domain-containing protein</fullName>
    </recommendedName>
</protein>
<reference evidence="2 3" key="1">
    <citation type="journal article" date="2016" name="Nat. Commun.">
        <title>Thousands of microbial genomes shed light on interconnected biogeochemical processes in an aquifer system.</title>
        <authorList>
            <person name="Anantharaman K."/>
            <person name="Brown C.T."/>
            <person name="Hug L.A."/>
            <person name="Sharon I."/>
            <person name="Castelle C.J."/>
            <person name="Probst A.J."/>
            <person name="Thomas B.C."/>
            <person name="Singh A."/>
            <person name="Wilkins M.J."/>
            <person name="Karaoz U."/>
            <person name="Brodie E.L."/>
            <person name="Williams K.H."/>
            <person name="Hubbard S.S."/>
            <person name="Banfield J.F."/>
        </authorList>
    </citation>
    <scope>NUCLEOTIDE SEQUENCE [LARGE SCALE GENOMIC DNA]</scope>
</reference>
<accession>A0A1G1W6B1</accession>
<evidence type="ECO:0008006" key="4">
    <source>
        <dbReference type="Google" id="ProtNLM"/>
    </source>
</evidence>
<dbReference type="STRING" id="1802593.A2172_02160"/>
<feature type="transmembrane region" description="Helical" evidence="1">
    <location>
        <begin position="29"/>
        <end position="50"/>
    </location>
</feature>
<keyword evidence="1" id="KW-0812">Transmembrane</keyword>
<keyword evidence="1" id="KW-0472">Membrane</keyword>
<sequence>MPIFEKKQKELNLIPEPKTSLDLGKFKSISLLVSIAVVIIVAIISVTIYYGSLVEESKAREVSENLSSERSSWQTYASVAQQVGSLKGKIGQIKAAQSKNQDFYDKLIEFGKTIPNGITLTSLDFKNSKLTVQVKSTDPKILYQFYGALKGDKTFSSVNIGSLTKSIDSYIFNLTLGLK</sequence>
<gene>
    <name evidence="2" type="ORF">A2172_02160</name>
</gene>
<comment type="caution">
    <text evidence="2">The sequence shown here is derived from an EMBL/GenBank/DDBJ whole genome shotgun (WGS) entry which is preliminary data.</text>
</comment>
<organism evidence="2 3">
    <name type="scientific">Candidatus Woykebacteria bacterium RBG_13_40_15</name>
    <dbReference type="NCBI Taxonomy" id="1802593"/>
    <lineage>
        <taxon>Bacteria</taxon>
        <taxon>Candidatus Woykeibacteriota</taxon>
    </lineage>
</organism>
<name>A0A1G1W6B1_9BACT</name>
<evidence type="ECO:0000313" key="2">
    <source>
        <dbReference type="EMBL" id="OGY23161.1"/>
    </source>
</evidence>
<evidence type="ECO:0000313" key="3">
    <source>
        <dbReference type="Proteomes" id="UP000176631"/>
    </source>
</evidence>
<dbReference type="Proteomes" id="UP000176631">
    <property type="component" value="Unassembled WGS sequence"/>
</dbReference>
<dbReference type="AlphaFoldDB" id="A0A1G1W6B1"/>
<evidence type="ECO:0000256" key="1">
    <source>
        <dbReference type="SAM" id="Phobius"/>
    </source>
</evidence>
<dbReference type="InterPro" id="IPR007813">
    <property type="entry name" value="PilN"/>
</dbReference>
<dbReference type="EMBL" id="MHCP01000028">
    <property type="protein sequence ID" value="OGY23161.1"/>
    <property type="molecule type" value="Genomic_DNA"/>
</dbReference>
<proteinExistence type="predicted"/>
<keyword evidence="1" id="KW-1133">Transmembrane helix</keyword>